<keyword evidence="1 2" id="KW-0732">Signal</keyword>
<dbReference type="PANTHER" id="PTHR33420">
    <property type="entry name" value="FIMBRIAL SUBUNIT ELFA-RELATED"/>
    <property type="match status" value="1"/>
</dbReference>
<dbReference type="InterPro" id="IPR000259">
    <property type="entry name" value="Adhesion_dom_fimbrial"/>
</dbReference>
<keyword evidence="5" id="KW-1185">Reference proteome</keyword>
<dbReference type="InterPro" id="IPR008966">
    <property type="entry name" value="Adhesion_dom_sf"/>
</dbReference>
<feature type="domain" description="Fimbrial-type adhesion" evidence="3">
    <location>
        <begin position="30"/>
        <end position="179"/>
    </location>
</feature>
<reference evidence="5" key="2">
    <citation type="journal article" date="2020" name="Int. J. Syst. Evol. Microbiol.">
        <title>Genomic insights into a novel species Rhodoferax aquaticus sp. nov., isolated from freshwater.</title>
        <authorList>
            <person name="Li T."/>
            <person name="Zhuo Y."/>
            <person name="Jin C.Z."/>
            <person name="Wu X."/>
            <person name="Ko S.R."/>
            <person name="Jin F.J."/>
            <person name="Ahn C.Y."/>
            <person name="Oh H.M."/>
            <person name="Lee H.G."/>
            <person name="Jin L."/>
        </authorList>
    </citation>
    <scope>NUCLEOTIDE SEQUENCE [LARGE SCALE GENOMIC DNA]</scope>
    <source>
        <strain evidence="5">Gr-4</strain>
    </source>
</reference>
<dbReference type="Pfam" id="PF00419">
    <property type="entry name" value="Fimbrial"/>
    <property type="match status" value="1"/>
</dbReference>
<dbReference type="InterPro" id="IPR036937">
    <property type="entry name" value="Adhesion_dom_fimbrial_sf"/>
</dbReference>
<dbReference type="EMBL" id="CP036282">
    <property type="protein sequence ID" value="QDL55768.1"/>
    <property type="molecule type" value="Genomic_DNA"/>
</dbReference>
<dbReference type="RefSeq" id="WP_142812922.1">
    <property type="nucleotide sequence ID" value="NZ_CP036282.1"/>
</dbReference>
<evidence type="ECO:0000313" key="5">
    <source>
        <dbReference type="Proteomes" id="UP000317365"/>
    </source>
</evidence>
<dbReference type="GO" id="GO:0009289">
    <property type="term" value="C:pilus"/>
    <property type="evidence" value="ECO:0007669"/>
    <property type="project" value="InterPro"/>
</dbReference>
<feature type="chain" id="PRO_5022114968" evidence="2">
    <location>
        <begin position="27"/>
        <end position="179"/>
    </location>
</feature>
<dbReference type="SUPFAM" id="SSF49401">
    <property type="entry name" value="Bacterial adhesins"/>
    <property type="match status" value="1"/>
</dbReference>
<gene>
    <name evidence="4" type="ORF">EXZ61_17190</name>
</gene>
<evidence type="ECO:0000256" key="2">
    <source>
        <dbReference type="SAM" id="SignalP"/>
    </source>
</evidence>
<proteinExistence type="predicted"/>
<evidence type="ECO:0000256" key="1">
    <source>
        <dbReference type="ARBA" id="ARBA00022729"/>
    </source>
</evidence>
<dbReference type="AlphaFoldDB" id="A0A515ET08"/>
<reference evidence="5" key="1">
    <citation type="submission" date="2019-02" db="EMBL/GenBank/DDBJ databases">
        <title>Complete genome sequence of Rhodoferax sp. Gr-4.</title>
        <authorList>
            <person name="Jin L."/>
        </authorList>
    </citation>
    <scope>NUCLEOTIDE SEQUENCE [LARGE SCALE GENOMIC DNA]</scope>
    <source>
        <strain evidence="5">Gr-4</strain>
    </source>
</reference>
<evidence type="ECO:0000259" key="3">
    <source>
        <dbReference type="Pfam" id="PF00419"/>
    </source>
</evidence>
<sequence length="179" mass="19300">MPTVLSIKIKVLVVMVTVFNMSFAFAQQVTISGKVTASTCQVNNGKASISITLPQLSVSALSFVGATAGATPFEFSYANCTPGIVSVTPYFEPNSMTSPSGRVKQFPYILSPMKNVELQIKNSDGTIVDLSKSFGQQKVNSSGLVSNSGSQRFIAEYYATGVVQPGRFYAYLRYSLVYQ</sequence>
<evidence type="ECO:0000313" key="4">
    <source>
        <dbReference type="EMBL" id="QDL55768.1"/>
    </source>
</evidence>
<organism evidence="4 5">
    <name type="scientific">Rhodoferax aquaticus</name>
    <dbReference type="NCBI Taxonomy" id="2527691"/>
    <lineage>
        <taxon>Bacteria</taxon>
        <taxon>Pseudomonadati</taxon>
        <taxon>Pseudomonadota</taxon>
        <taxon>Betaproteobacteria</taxon>
        <taxon>Burkholderiales</taxon>
        <taxon>Comamonadaceae</taxon>
        <taxon>Rhodoferax</taxon>
    </lineage>
</organism>
<accession>A0A515ET08</accession>
<dbReference type="Proteomes" id="UP000317365">
    <property type="component" value="Chromosome"/>
</dbReference>
<protein>
    <submittedName>
        <fullName evidence="4">Type 1 fimbrial protein</fullName>
    </submittedName>
</protein>
<dbReference type="InterPro" id="IPR050263">
    <property type="entry name" value="Bact_Fimbrial_Adh_Pro"/>
</dbReference>
<dbReference type="PANTHER" id="PTHR33420:SF3">
    <property type="entry name" value="FIMBRIAL SUBUNIT ELFA"/>
    <property type="match status" value="1"/>
</dbReference>
<dbReference type="Gene3D" id="2.60.40.1090">
    <property type="entry name" value="Fimbrial-type adhesion domain"/>
    <property type="match status" value="1"/>
</dbReference>
<dbReference type="KEGG" id="rhg:EXZ61_17190"/>
<dbReference type="GO" id="GO:0043709">
    <property type="term" value="P:cell adhesion involved in single-species biofilm formation"/>
    <property type="evidence" value="ECO:0007669"/>
    <property type="project" value="TreeGrafter"/>
</dbReference>
<feature type="signal peptide" evidence="2">
    <location>
        <begin position="1"/>
        <end position="26"/>
    </location>
</feature>
<name>A0A515ET08_9BURK</name>